<evidence type="ECO:0000256" key="4">
    <source>
        <dbReference type="RuleBase" id="RU362057"/>
    </source>
</evidence>
<dbReference type="InterPro" id="IPR035595">
    <property type="entry name" value="UDP_glycos_trans_CS"/>
</dbReference>
<dbReference type="EC" id="2.4.1.-" evidence="4"/>
<dbReference type="SUPFAM" id="SSF53756">
    <property type="entry name" value="UDP-Glycosyltransferase/glycogen phosphorylase"/>
    <property type="match status" value="1"/>
</dbReference>
<dbReference type="InterPro" id="IPR050481">
    <property type="entry name" value="UDP-glycosyltransf_plant"/>
</dbReference>
<keyword evidence="5" id="KW-0472">Membrane</keyword>
<dbReference type="GO" id="GO:0035251">
    <property type="term" value="F:UDP-glucosyltransferase activity"/>
    <property type="evidence" value="ECO:0007669"/>
    <property type="project" value="InterPro"/>
</dbReference>
<sequence>MEGTIVLFPMMAMGHLVSIVELGKLILRHYHHRFSVTILIAEGPLDTPDVTTFLRHISESTHSIYFHYLPSFSMNPSLHGNPRLQTISKTYSVRAFVIDFFGNLSLNVASDLGILTYYFLTGGAVTLSFFLHLPTIHNQTTKSFKDTPTTHLHFPGLPSILMNFYQQRQHKVQQIPASNLPEPVQDREDPTYNYFVEIGLNLRRSKGIMLNTFEGNYAITDGLCIPDAPTPPVYCVRPLIASTENREGITVNRCISWLDSQPSQSIVFLCFGSGGVFSTAQVREIAIGLKSGQRFLWVVRNPVSDDNNKHYSVEIKEPNLQALLSEGFSDRNMERGLVVKCWAPQVEVLNHKSVGGFVTHCGWNSVLEAVFAGVPMVAWPLYAEQHMNKAFLVEEMKLAMSMEKSVDGLVSAAEVENKIRALMECKEGRVLRGRSRKMKEEAMDVWSDCGSSMIAFTRLVESWVSQ</sequence>
<dbReference type="OrthoDB" id="5835829at2759"/>
<dbReference type="PANTHER" id="PTHR48048:SF20">
    <property type="entry name" value="GLYCOSYLTRANSFERASE"/>
    <property type="match status" value="1"/>
</dbReference>
<keyword evidence="7" id="KW-1185">Reference proteome</keyword>
<proteinExistence type="inferred from homology"/>
<name>A0A9Q0K6N0_9MAGN</name>
<evidence type="ECO:0000256" key="5">
    <source>
        <dbReference type="SAM" id="Phobius"/>
    </source>
</evidence>
<dbReference type="Gene3D" id="3.40.50.2000">
    <property type="entry name" value="Glycogen Phosphorylase B"/>
    <property type="match status" value="2"/>
</dbReference>
<comment type="caution">
    <text evidence="6">The sequence shown here is derived from an EMBL/GenBank/DDBJ whole genome shotgun (WGS) entry which is preliminary data.</text>
</comment>
<dbReference type="Pfam" id="PF00201">
    <property type="entry name" value="UDPGT"/>
    <property type="match status" value="1"/>
</dbReference>
<dbReference type="PANTHER" id="PTHR48048">
    <property type="entry name" value="GLYCOSYLTRANSFERASE"/>
    <property type="match status" value="1"/>
</dbReference>
<evidence type="ECO:0000256" key="3">
    <source>
        <dbReference type="RuleBase" id="RU003718"/>
    </source>
</evidence>
<organism evidence="6 7">
    <name type="scientific">Protea cynaroides</name>
    <dbReference type="NCBI Taxonomy" id="273540"/>
    <lineage>
        <taxon>Eukaryota</taxon>
        <taxon>Viridiplantae</taxon>
        <taxon>Streptophyta</taxon>
        <taxon>Embryophyta</taxon>
        <taxon>Tracheophyta</taxon>
        <taxon>Spermatophyta</taxon>
        <taxon>Magnoliopsida</taxon>
        <taxon>Proteales</taxon>
        <taxon>Proteaceae</taxon>
        <taxon>Protea</taxon>
    </lineage>
</organism>
<dbReference type="InterPro" id="IPR002213">
    <property type="entry name" value="UDP_glucos_trans"/>
</dbReference>
<feature type="transmembrane region" description="Helical" evidence="5">
    <location>
        <begin position="6"/>
        <end position="27"/>
    </location>
</feature>
<keyword evidence="2 3" id="KW-0808">Transferase</keyword>
<dbReference type="PROSITE" id="PS00375">
    <property type="entry name" value="UDPGT"/>
    <property type="match status" value="1"/>
</dbReference>
<evidence type="ECO:0000313" key="6">
    <source>
        <dbReference type="EMBL" id="KAJ4964205.1"/>
    </source>
</evidence>
<evidence type="ECO:0000256" key="1">
    <source>
        <dbReference type="ARBA" id="ARBA00009995"/>
    </source>
</evidence>
<protein>
    <recommendedName>
        <fullName evidence="4">Glycosyltransferase</fullName>
        <ecNumber evidence="4">2.4.1.-</ecNumber>
    </recommendedName>
</protein>
<comment type="similarity">
    <text evidence="1 3">Belongs to the UDP-glycosyltransferase family.</text>
</comment>
<reference evidence="6" key="1">
    <citation type="journal article" date="2023" name="Plant J.">
        <title>The genome of the king protea, Protea cynaroides.</title>
        <authorList>
            <person name="Chang J."/>
            <person name="Duong T.A."/>
            <person name="Schoeman C."/>
            <person name="Ma X."/>
            <person name="Roodt D."/>
            <person name="Barker N."/>
            <person name="Li Z."/>
            <person name="Van de Peer Y."/>
            <person name="Mizrachi E."/>
        </authorList>
    </citation>
    <scope>NUCLEOTIDE SEQUENCE</scope>
    <source>
        <tissue evidence="6">Young leaves</tissue>
    </source>
</reference>
<gene>
    <name evidence="6" type="ORF">NE237_024144</name>
</gene>
<dbReference type="CDD" id="cd03784">
    <property type="entry name" value="GT1_Gtf-like"/>
    <property type="match status" value="1"/>
</dbReference>
<keyword evidence="5" id="KW-0812">Transmembrane</keyword>
<dbReference type="Proteomes" id="UP001141806">
    <property type="component" value="Unassembled WGS sequence"/>
</dbReference>
<feature type="transmembrane region" description="Helical" evidence="5">
    <location>
        <begin position="115"/>
        <end position="133"/>
    </location>
</feature>
<dbReference type="FunFam" id="3.40.50.2000:FF:000020">
    <property type="entry name" value="Glycosyltransferase"/>
    <property type="match status" value="1"/>
</dbReference>
<dbReference type="EMBL" id="JAMYWD010000008">
    <property type="protein sequence ID" value="KAJ4964205.1"/>
    <property type="molecule type" value="Genomic_DNA"/>
</dbReference>
<evidence type="ECO:0000313" key="7">
    <source>
        <dbReference type="Proteomes" id="UP001141806"/>
    </source>
</evidence>
<dbReference type="AlphaFoldDB" id="A0A9Q0K6N0"/>
<keyword evidence="5" id="KW-1133">Transmembrane helix</keyword>
<evidence type="ECO:0000256" key="2">
    <source>
        <dbReference type="ARBA" id="ARBA00022679"/>
    </source>
</evidence>
<keyword evidence="3" id="KW-0328">Glycosyltransferase</keyword>
<accession>A0A9Q0K6N0</accession>